<evidence type="ECO:0000259" key="2">
    <source>
        <dbReference type="Pfam" id="PF01425"/>
    </source>
</evidence>
<accession>F6N111</accession>
<reference evidence="3" key="2">
    <citation type="journal article" date="2012" name="Appl. Microbiol. Biotechnol.">
        <title>Cloning and characterization of a novel amidase from Paracoccus sp. M-1, showing aryl acylamidase and acyl transferase activities.</title>
        <authorList>
            <person name="Shen W."/>
            <person name="Chen H."/>
            <person name="Jia K."/>
            <person name="Ni J."/>
            <person name="Yan X."/>
            <person name="Li S."/>
        </authorList>
    </citation>
    <scope>NUCLEOTIDE SEQUENCE</scope>
    <source>
        <strain evidence="3">M1-1</strain>
    </source>
</reference>
<proteinExistence type="inferred from homology"/>
<dbReference type="EMBL" id="JF919485">
    <property type="protein sequence ID" value="AEF33439.1"/>
    <property type="molecule type" value="Genomic_DNA"/>
</dbReference>
<dbReference type="Gene3D" id="3.90.1300.10">
    <property type="entry name" value="Amidase signature (AS) domain"/>
    <property type="match status" value="1"/>
</dbReference>
<evidence type="ECO:0000313" key="3">
    <source>
        <dbReference type="EMBL" id="AEF33439.1"/>
    </source>
</evidence>
<dbReference type="SUPFAM" id="SSF75304">
    <property type="entry name" value="Amidase signature (AS) enzymes"/>
    <property type="match status" value="1"/>
</dbReference>
<name>F6N111_9RHOB</name>
<dbReference type="AlphaFoldDB" id="F6N111"/>
<dbReference type="PANTHER" id="PTHR11895:SF7">
    <property type="entry name" value="GLUTAMYL-TRNA(GLN) AMIDOTRANSFERASE SUBUNIT A, MITOCHONDRIAL"/>
    <property type="match status" value="1"/>
</dbReference>
<organism evidence="3">
    <name type="scientific">Paracoccus sp. M1-1</name>
    <dbReference type="NCBI Taxonomy" id="1033990"/>
    <lineage>
        <taxon>Bacteria</taxon>
        <taxon>Pseudomonadati</taxon>
        <taxon>Pseudomonadota</taxon>
        <taxon>Alphaproteobacteria</taxon>
        <taxon>Rhodobacterales</taxon>
        <taxon>Paracoccaceae</taxon>
        <taxon>Paracoccus</taxon>
    </lineage>
</organism>
<dbReference type="InterPro" id="IPR036928">
    <property type="entry name" value="AS_sf"/>
</dbReference>
<dbReference type="Pfam" id="PF01425">
    <property type="entry name" value="Amidase"/>
    <property type="match status" value="1"/>
</dbReference>
<dbReference type="PANTHER" id="PTHR11895">
    <property type="entry name" value="TRANSAMIDASE"/>
    <property type="match status" value="1"/>
</dbReference>
<dbReference type="InterPro" id="IPR000120">
    <property type="entry name" value="Amidase"/>
</dbReference>
<dbReference type="BRENDA" id="3.5.1.13">
    <property type="organism ID" value="14536"/>
</dbReference>
<dbReference type="InterPro" id="IPR020556">
    <property type="entry name" value="Amidase_CS"/>
</dbReference>
<feature type="domain" description="Amidase" evidence="2">
    <location>
        <begin position="29"/>
        <end position="453"/>
    </location>
</feature>
<reference evidence="3" key="1">
    <citation type="submission" date="2011-05" db="EMBL/GenBank/DDBJ databases">
        <authorList>
            <person name="Shen W.L."/>
            <person name="Li S.P."/>
        </authorList>
    </citation>
    <scope>NUCLEOTIDE SEQUENCE</scope>
    <source>
        <strain evidence="3">M1-1</strain>
    </source>
</reference>
<dbReference type="GO" id="GO:0003824">
    <property type="term" value="F:catalytic activity"/>
    <property type="evidence" value="ECO:0007669"/>
    <property type="project" value="InterPro"/>
</dbReference>
<evidence type="ECO:0000256" key="1">
    <source>
        <dbReference type="ARBA" id="ARBA00009199"/>
    </source>
</evidence>
<dbReference type="InterPro" id="IPR023631">
    <property type="entry name" value="Amidase_dom"/>
</dbReference>
<protein>
    <submittedName>
        <fullName evidence="3">Aryl acylamidase</fullName>
    </submittedName>
</protein>
<comment type="similarity">
    <text evidence="1">Belongs to the amidase family.</text>
</comment>
<dbReference type="PROSITE" id="PS00571">
    <property type="entry name" value="AMIDASES"/>
    <property type="match status" value="1"/>
</dbReference>
<dbReference type="SMR" id="F6N111"/>
<sequence length="477" mass="52391">MDASEVDLCYLSASEAIAAFKAKKVSPVEILEAQIKRIEAINGQINALTYRFFEKALEQAHKAEALYAKGNATRPLEGITCAIKDFHAVKGEITTFGSKVYEDFRPDQTAPAVERLLDAGAIMHCRTTTPEFAYNATTHSPLWGVTRNPWNPAYSPGGSSGGAGAAVSGGMTTLADGTDGGGSVRIPASCSGIYGFKPPFGRNPTDREHPEEAVLHYGGLARSVADLVLMQNVMSGPHLADKNTLREKLVLPDRFEGIKGWKIALSMDLGYFEVDEQVQKNTLAAAEVFRSLGCTVEEIDLGWGEEAFDAWLVNWEGLFFALEGDKLETSANMLDPFVKKILEKGRGHSLSRMYGVKRTQFEMYEKLGPVLEKYDILIAPTVALPSVKADHNNNGPLQINGKDVDPYMGWFMTYPFNMVSQVPIMSVPTGWCEKTNVPTGMQIVGRTFDDTRVFRASAAFEAATQPWKKRPDISRWA</sequence>